<dbReference type="GO" id="GO:0140098">
    <property type="term" value="F:catalytic activity, acting on RNA"/>
    <property type="evidence" value="ECO:0007669"/>
    <property type="project" value="UniProtKB-ARBA"/>
</dbReference>
<evidence type="ECO:0000256" key="4">
    <source>
        <dbReference type="RuleBase" id="RU362028"/>
    </source>
</evidence>
<protein>
    <recommendedName>
        <fullName evidence="4">Pseudouridine synthase</fullName>
        <ecNumber evidence="4">5.4.99.-</ecNumber>
    </recommendedName>
</protein>
<accession>A0A2N1UMZ8</accession>
<dbReference type="AlphaFoldDB" id="A0A2N1UMZ8"/>
<sequence>MLDIILENKNFLIINKPSGLIVHPTTFKEKNTLVDFLIEYDPDIKNVGDDKELRPGIVHRLDKDVSGLMVIAKTQKAFDYLKEQFKERKVKKEYYALVYGDIKEEKGIIDLALGFSKRKSKIKMTVFSQNKSKTAITEYEVLKRFLNFTFLKVRIKTGRTHQIRAHLNFIGHPILGDKIYRNKGLERKMKKKIKLDRIFLHSFKLGFFDLENKWVEFEKDLPEELKKTMSIINL</sequence>
<comment type="similarity">
    <text evidence="1 4">Belongs to the pseudouridine synthase RluA family.</text>
</comment>
<dbReference type="EMBL" id="PGYQ01000017">
    <property type="protein sequence ID" value="PKL72091.1"/>
    <property type="molecule type" value="Genomic_DNA"/>
</dbReference>
<dbReference type="PANTHER" id="PTHR21600:SF44">
    <property type="entry name" value="RIBOSOMAL LARGE SUBUNIT PSEUDOURIDINE SYNTHASE D"/>
    <property type="match status" value="1"/>
</dbReference>
<dbReference type="Gene3D" id="3.30.2350.10">
    <property type="entry name" value="Pseudouridine synthase"/>
    <property type="match status" value="1"/>
</dbReference>
<evidence type="ECO:0000259" key="5">
    <source>
        <dbReference type="Pfam" id="PF00849"/>
    </source>
</evidence>
<dbReference type="InterPro" id="IPR020103">
    <property type="entry name" value="PsdUridine_synth_cat_dom_sf"/>
</dbReference>
<gene>
    <name evidence="6" type="ORF">CVV26_02980</name>
</gene>
<proteinExistence type="inferred from homology"/>
<dbReference type="InterPro" id="IPR006145">
    <property type="entry name" value="PsdUridine_synth_RsuA/RluA"/>
</dbReference>
<evidence type="ECO:0000256" key="3">
    <source>
        <dbReference type="PIRSR" id="PIRSR606225-1"/>
    </source>
</evidence>
<dbReference type="Proteomes" id="UP000233414">
    <property type="component" value="Unassembled WGS sequence"/>
</dbReference>
<evidence type="ECO:0000256" key="1">
    <source>
        <dbReference type="ARBA" id="ARBA00010876"/>
    </source>
</evidence>
<dbReference type="EC" id="5.4.99.-" evidence="4"/>
<organism evidence="6 7">
    <name type="scientific">Candidatus Kuenenbacteria bacterium HGW-Kuenenbacteria-1</name>
    <dbReference type="NCBI Taxonomy" id="2013812"/>
    <lineage>
        <taxon>Bacteria</taxon>
        <taxon>Candidatus Kueneniibacteriota</taxon>
    </lineage>
</organism>
<dbReference type="NCBIfam" id="TIGR00005">
    <property type="entry name" value="rluA_subfam"/>
    <property type="match status" value="1"/>
</dbReference>
<dbReference type="PROSITE" id="PS01129">
    <property type="entry name" value="PSI_RLU"/>
    <property type="match status" value="1"/>
</dbReference>
<name>A0A2N1UMZ8_9BACT</name>
<evidence type="ECO:0000256" key="2">
    <source>
        <dbReference type="ARBA" id="ARBA00023235"/>
    </source>
</evidence>
<dbReference type="GO" id="GO:0000455">
    <property type="term" value="P:enzyme-directed rRNA pseudouridine synthesis"/>
    <property type="evidence" value="ECO:0007669"/>
    <property type="project" value="TreeGrafter"/>
</dbReference>
<dbReference type="CDD" id="cd02869">
    <property type="entry name" value="PseudoU_synth_RluA_like"/>
    <property type="match status" value="1"/>
</dbReference>
<evidence type="ECO:0000313" key="6">
    <source>
        <dbReference type="EMBL" id="PKL72091.1"/>
    </source>
</evidence>
<dbReference type="SUPFAM" id="SSF55120">
    <property type="entry name" value="Pseudouridine synthase"/>
    <property type="match status" value="1"/>
</dbReference>
<feature type="domain" description="Pseudouridine synthase RsuA/RluA-like" evidence="5">
    <location>
        <begin position="10"/>
        <end position="168"/>
    </location>
</feature>
<dbReference type="InterPro" id="IPR050188">
    <property type="entry name" value="RluA_PseudoU_synthase"/>
</dbReference>
<dbReference type="PANTHER" id="PTHR21600">
    <property type="entry name" value="MITOCHONDRIAL RNA PSEUDOURIDINE SYNTHASE"/>
    <property type="match status" value="1"/>
</dbReference>
<dbReference type="GO" id="GO:0009982">
    <property type="term" value="F:pseudouridine synthase activity"/>
    <property type="evidence" value="ECO:0007669"/>
    <property type="project" value="InterPro"/>
</dbReference>
<dbReference type="Pfam" id="PF00849">
    <property type="entry name" value="PseudoU_synth_2"/>
    <property type="match status" value="1"/>
</dbReference>
<feature type="active site" evidence="3">
    <location>
        <position position="62"/>
    </location>
</feature>
<dbReference type="InterPro" id="IPR006224">
    <property type="entry name" value="PsdUridine_synth_RluA-like_CS"/>
</dbReference>
<reference evidence="6 7" key="1">
    <citation type="journal article" date="2017" name="ISME J.">
        <title>Potential for microbial H2 and metal transformations associated with novel bacteria and archaea in deep terrestrial subsurface sediments.</title>
        <authorList>
            <person name="Hernsdorf A.W."/>
            <person name="Amano Y."/>
            <person name="Miyakawa K."/>
            <person name="Ise K."/>
            <person name="Suzuki Y."/>
            <person name="Anantharaman K."/>
            <person name="Probst A."/>
            <person name="Burstein D."/>
            <person name="Thomas B.C."/>
            <person name="Banfield J.F."/>
        </authorList>
    </citation>
    <scope>NUCLEOTIDE SEQUENCE [LARGE SCALE GENOMIC DNA]</scope>
    <source>
        <strain evidence="6">HGW-Kuenenbacteria-1</strain>
    </source>
</reference>
<comment type="function">
    <text evidence="4">Responsible for synthesis of pseudouridine from uracil.</text>
</comment>
<evidence type="ECO:0000313" key="7">
    <source>
        <dbReference type="Proteomes" id="UP000233414"/>
    </source>
</evidence>
<keyword evidence="2 4" id="KW-0413">Isomerase</keyword>
<comment type="catalytic activity">
    <reaction evidence="4">
        <text>a uridine in RNA = a pseudouridine in RNA</text>
        <dbReference type="Rhea" id="RHEA:48348"/>
        <dbReference type="Rhea" id="RHEA-COMP:12068"/>
        <dbReference type="Rhea" id="RHEA-COMP:12069"/>
        <dbReference type="ChEBI" id="CHEBI:65314"/>
        <dbReference type="ChEBI" id="CHEBI:65315"/>
    </reaction>
</comment>
<dbReference type="InterPro" id="IPR006225">
    <property type="entry name" value="PsdUridine_synth_RluC/D"/>
</dbReference>
<comment type="caution">
    <text evidence="6">The sequence shown here is derived from an EMBL/GenBank/DDBJ whole genome shotgun (WGS) entry which is preliminary data.</text>
</comment>
<dbReference type="GO" id="GO:0003723">
    <property type="term" value="F:RNA binding"/>
    <property type="evidence" value="ECO:0007669"/>
    <property type="project" value="InterPro"/>
</dbReference>